<keyword evidence="2 9" id="KW-0479">Metal-binding</keyword>
<evidence type="ECO:0000256" key="11">
    <source>
        <dbReference type="SAM" id="MobiDB-lite"/>
    </source>
</evidence>
<evidence type="ECO:0000256" key="7">
    <source>
        <dbReference type="ARBA" id="ARBA00023155"/>
    </source>
</evidence>
<dbReference type="PROSITE" id="PS50023">
    <property type="entry name" value="LIM_DOMAIN_2"/>
    <property type="match status" value="2"/>
</dbReference>
<evidence type="ECO:0000256" key="4">
    <source>
        <dbReference type="ARBA" id="ARBA00022833"/>
    </source>
</evidence>
<dbReference type="SMART" id="SM00132">
    <property type="entry name" value="LIM"/>
    <property type="match status" value="2"/>
</dbReference>
<dbReference type="Pfam" id="PF00046">
    <property type="entry name" value="Homeodomain"/>
    <property type="match status" value="1"/>
</dbReference>
<dbReference type="SMART" id="SM00389">
    <property type="entry name" value="HOX"/>
    <property type="match status" value="1"/>
</dbReference>
<dbReference type="CDD" id="cd09371">
    <property type="entry name" value="LIM1_Lmx1b"/>
    <property type="match status" value="1"/>
</dbReference>
<reference evidence="14" key="2">
    <citation type="submission" date="2018-11" db="EMBL/GenBank/DDBJ databases">
        <title>Trombidioid mite genomics.</title>
        <authorList>
            <person name="Dong X."/>
        </authorList>
    </citation>
    <scope>NUCLEOTIDE SEQUENCE</scope>
    <source>
        <strain evidence="14">UoL-WK</strain>
    </source>
</reference>
<evidence type="ECO:0000256" key="2">
    <source>
        <dbReference type="ARBA" id="ARBA00022723"/>
    </source>
</evidence>
<dbReference type="AlphaFoldDB" id="A0A3S3QPN7"/>
<feature type="region of interest" description="Disordered" evidence="11">
    <location>
        <begin position="268"/>
        <end position="317"/>
    </location>
</feature>
<proteinExistence type="predicted"/>
<dbReference type="PANTHER" id="PTHR24208">
    <property type="entry name" value="LIM/HOMEOBOX PROTEIN LHX"/>
    <property type="match status" value="1"/>
</dbReference>
<dbReference type="STRING" id="1965070.A0A3S3QPN7"/>
<feature type="region of interest" description="Disordered" evidence="11">
    <location>
        <begin position="196"/>
        <end position="237"/>
    </location>
</feature>
<keyword evidence="7 10" id="KW-0371">Homeobox</keyword>
<feature type="compositionally biased region" description="Polar residues" evidence="11">
    <location>
        <begin position="368"/>
        <end position="382"/>
    </location>
</feature>
<dbReference type="Gene3D" id="1.10.10.60">
    <property type="entry name" value="Homeodomain-like"/>
    <property type="match status" value="1"/>
</dbReference>
<dbReference type="CDD" id="cd00086">
    <property type="entry name" value="homeodomain"/>
    <property type="match status" value="1"/>
</dbReference>
<dbReference type="Proteomes" id="UP000285301">
    <property type="component" value="Unassembled WGS sequence"/>
</dbReference>
<evidence type="ECO:0000256" key="9">
    <source>
        <dbReference type="PROSITE-ProRule" id="PRU00125"/>
    </source>
</evidence>
<dbReference type="InterPro" id="IPR001356">
    <property type="entry name" value="HD"/>
</dbReference>
<dbReference type="Pfam" id="PF00412">
    <property type="entry name" value="LIM"/>
    <property type="match status" value="2"/>
</dbReference>
<dbReference type="GO" id="GO:0000981">
    <property type="term" value="F:DNA-binding transcription factor activity, RNA polymerase II-specific"/>
    <property type="evidence" value="ECO:0007669"/>
    <property type="project" value="TreeGrafter"/>
</dbReference>
<feature type="domain" description="LIM zinc-binding" evidence="12">
    <location>
        <begin position="45"/>
        <end position="104"/>
    </location>
</feature>
<organism evidence="14 15">
    <name type="scientific">Dinothrombium tinctorium</name>
    <dbReference type="NCBI Taxonomy" id="1965070"/>
    <lineage>
        <taxon>Eukaryota</taxon>
        <taxon>Metazoa</taxon>
        <taxon>Ecdysozoa</taxon>
        <taxon>Arthropoda</taxon>
        <taxon>Chelicerata</taxon>
        <taxon>Arachnida</taxon>
        <taxon>Acari</taxon>
        <taxon>Acariformes</taxon>
        <taxon>Trombidiformes</taxon>
        <taxon>Prostigmata</taxon>
        <taxon>Anystina</taxon>
        <taxon>Parasitengona</taxon>
        <taxon>Trombidioidea</taxon>
        <taxon>Trombidiidae</taxon>
        <taxon>Dinothrombium</taxon>
    </lineage>
</organism>
<dbReference type="SUPFAM" id="SSF46689">
    <property type="entry name" value="Homeodomain-like"/>
    <property type="match status" value="1"/>
</dbReference>
<dbReference type="OrthoDB" id="10068367at2759"/>
<name>A0A3S3QPN7_9ACAR</name>
<dbReference type="GO" id="GO:0030182">
    <property type="term" value="P:neuron differentiation"/>
    <property type="evidence" value="ECO:0007669"/>
    <property type="project" value="TreeGrafter"/>
</dbReference>
<evidence type="ECO:0000313" key="14">
    <source>
        <dbReference type="EMBL" id="RWS12037.1"/>
    </source>
</evidence>
<dbReference type="InterPro" id="IPR050453">
    <property type="entry name" value="LIM_Homeobox_TF"/>
</dbReference>
<evidence type="ECO:0000256" key="8">
    <source>
        <dbReference type="ARBA" id="ARBA00023242"/>
    </source>
</evidence>
<feature type="compositionally biased region" description="Low complexity" evidence="11">
    <location>
        <begin position="203"/>
        <end position="222"/>
    </location>
</feature>
<comment type="caution">
    <text evidence="14">The sequence shown here is derived from an EMBL/GenBank/DDBJ whole genome shotgun (WGS) entry which is preliminary data.</text>
</comment>
<evidence type="ECO:0000256" key="1">
    <source>
        <dbReference type="ARBA" id="ARBA00004123"/>
    </source>
</evidence>
<feature type="region of interest" description="Disordered" evidence="11">
    <location>
        <begin position="354"/>
        <end position="382"/>
    </location>
</feature>
<accession>A0A3S3QPN7</accession>
<keyword evidence="8 10" id="KW-0539">Nucleus</keyword>
<evidence type="ECO:0000256" key="6">
    <source>
        <dbReference type="ARBA" id="ARBA00023125"/>
    </source>
</evidence>
<evidence type="ECO:0000313" key="15">
    <source>
        <dbReference type="Proteomes" id="UP000285301"/>
    </source>
</evidence>
<dbReference type="PROSITE" id="PS00478">
    <property type="entry name" value="LIM_DOMAIN_1"/>
    <property type="match status" value="1"/>
</dbReference>
<evidence type="ECO:0000256" key="5">
    <source>
        <dbReference type="ARBA" id="ARBA00023038"/>
    </source>
</evidence>
<dbReference type="EMBL" id="NCKU01001468">
    <property type="protein sequence ID" value="RWS12037.1"/>
    <property type="molecule type" value="Genomic_DNA"/>
</dbReference>
<gene>
    <name evidence="13" type="ORF">B4U79_03335</name>
    <name evidence="14" type="ORF">B4U79_10796</name>
</gene>
<keyword evidence="4 9" id="KW-0862">Zinc</keyword>
<evidence type="ECO:0000256" key="3">
    <source>
        <dbReference type="ARBA" id="ARBA00022737"/>
    </source>
</evidence>
<comment type="subcellular location">
    <subcellularLocation>
        <location evidence="1 10">Nucleus</location>
    </subcellularLocation>
</comment>
<feature type="region of interest" description="Disordered" evidence="11">
    <location>
        <begin position="1"/>
        <end position="32"/>
    </location>
</feature>
<dbReference type="InterPro" id="IPR009057">
    <property type="entry name" value="Homeodomain-like_sf"/>
</dbReference>
<evidence type="ECO:0000259" key="12">
    <source>
        <dbReference type="PROSITE" id="PS50023"/>
    </source>
</evidence>
<sequence length="411" mass="45239">MDNNNEQITNNGYLSPSHGTIRKTGSSKKVNSGSVTAQINGNGVEVCSGCQQAISDRYIMRVMERSWHETCLQCAVCRIVLKQTCYARERKLYCKADYDKYWILQKAQYIRPPAAGLETEHRKNSNNSLCLPSGFPIAATELVMRALDYIYHLSCFCCVACGRQLKKGDQFVIRSGRLFCRPDFEKEMAIMHLSTQTSENAVIPNSSQSSPIPSSNNSNGNIQRQDGRRGPKRPRTILTTAQRRAFKASFEVSQKPCRKVRESLAKETGLSADCGGQSGDKSNVDKMSPYSRLAHSSGHMTDSSADSPSFSVPQMQYLTHSPDGSYYSAHEDGYSKGDLGMESETSLGGLEDVLINQSGSNGGEESSLHQTTDSGHNTSMFGTSMTPIDKLYSMQTSYFSSNQCECLGAPN</sequence>
<feature type="compositionally biased region" description="Polar residues" evidence="11">
    <location>
        <begin position="298"/>
        <end position="317"/>
    </location>
</feature>
<protein>
    <recommendedName>
        <fullName evidence="12">LIM zinc-binding domain-containing protein</fullName>
    </recommendedName>
</protein>
<keyword evidence="3" id="KW-0677">Repeat</keyword>
<dbReference type="FunFam" id="2.10.110.10:FF:000006">
    <property type="entry name" value="LIM homeobox transcription factor 1-beta"/>
    <property type="match status" value="1"/>
</dbReference>
<dbReference type="GO" id="GO:0005634">
    <property type="term" value="C:nucleus"/>
    <property type="evidence" value="ECO:0007669"/>
    <property type="project" value="UniProtKB-SubCell"/>
</dbReference>
<dbReference type="GO" id="GO:0046872">
    <property type="term" value="F:metal ion binding"/>
    <property type="evidence" value="ECO:0007669"/>
    <property type="project" value="UniProtKB-KW"/>
</dbReference>
<dbReference type="EMBL" id="NCKU01001655">
    <property type="protein sequence ID" value="RWS11563.1"/>
    <property type="molecule type" value="Genomic_DNA"/>
</dbReference>
<keyword evidence="5 9" id="KW-0440">LIM domain</keyword>
<evidence type="ECO:0000313" key="13">
    <source>
        <dbReference type="EMBL" id="RWS11563.1"/>
    </source>
</evidence>
<dbReference type="GO" id="GO:0000977">
    <property type="term" value="F:RNA polymerase II transcription regulatory region sequence-specific DNA binding"/>
    <property type="evidence" value="ECO:0007669"/>
    <property type="project" value="TreeGrafter"/>
</dbReference>
<dbReference type="PANTHER" id="PTHR24208:SF166">
    <property type="entry name" value="LIM HOMEOBOX TRANSCRIPTION FACTOR 1 ALPHA, ISOFORM B"/>
    <property type="match status" value="1"/>
</dbReference>
<feature type="domain" description="LIM zinc-binding" evidence="12">
    <location>
        <begin position="128"/>
        <end position="190"/>
    </location>
</feature>
<reference evidence="14 15" key="1">
    <citation type="journal article" date="2018" name="Gigascience">
        <title>Genomes of trombidid mites reveal novel predicted allergens and laterally-transferred genes associated with secondary metabolism.</title>
        <authorList>
            <person name="Dong X."/>
            <person name="Chaisiri K."/>
            <person name="Xia D."/>
            <person name="Armstrong S.D."/>
            <person name="Fang Y."/>
            <person name="Donnelly M.J."/>
            <person name="Kadowaki T."/>
            <person name="McGarry J.W."/>
            <person name="Darby A.C."/>
            <person name="Makepeace B.L."/>
        </authorList>
    </citation>
    <scope>NUCLEOTIDE SEQUENCE [LARGE SCALE GENOMIC DNA]</scope>
    <source>
        <strain evidence="14">UoL-WK</strain>
    </source>
</reference>
<keyword evidence="6 10" id="KW-0238">DNA-binding</keyword>
<dbReference type="Gene3D" id="2.10.110.10">
    <property type="entry name" value="Cysteine Rich Protein"/>
    <property type="match status" value="2"/>
</dbReference>
<dbReference type="InterPro" id="IPR001781">
    <property type="entry name" value="Znf_LIM"/>
</dbReference>
<dbReference type="SUPFAM" id="SSF57716">
    <property type="entry name" value="Glucocorticoid receptor-like (DNA-binding domain)"/>
    <property type="match status" value="1"/>
</dbReference>
<keyword evidence="15" id="KW-1185">Reference proteome</keyword>
<evidence type="ECO:0000256" key="10">
    <source>
        <dbReference type="RuleBase" id="RU000682"/>
    </source>
</evidence>